<sequence>MTERCTVILPCCISKAMPPDQILQLREATASEFVVCHNDLSSLPAHNILVDETTLKVNVIIDWEYAGFFPPELDGAFCFLPRPSAASEGEVDDVLASSKALERWKT</sequence>
<dbReference type="EMBL" id="LUEZ02000046">
    <property type="protein sequence ID" value="RDB23572.1"/>
    <property type="molecule type" value="Genomic_DNA"/>
</dbReference>
<accession>A0A369JQG4</accession>
<evidence type="ECO:0000313" key="2">
    <source>
        <dbReference type="EMBL" id="RDB23572.1"/>
    </source>
</evidence>
<dbReference type="AlphaFoldDB" id="A0A369JQG4"/>
<proteinExistence type="predicted"/>
<dbReference type="Proteomes" id="UP000076154">
    <property type="component" value="Unassembled WGS sequence"/>
</dbReference>
<evidence type="ECO:0000313" key="3">
    <source>
        <dbReference type="Proteomes" id="UP000076154"/>
    </source>
</evidence>
<dbReference type="STRING" id="39966.A0A369JQG4"/>
<name>A0A369JQG4_HYPMA</name>
<reference evidence="2" key="1">
    <citation type="submission" date="2018-04" db="EMBL/GenBank/DDBJ databases">
        <title>Whole genome sequencing of Hypsizygus marmoreus.</title>
        <authorList>
            <person name="Choi I.-G."/>
            <person name="Min B."/>
            <person name="Kim J.-G."/>
            <person name="Kim S."/>
            <person name="Oh Y.-L."/>
            <person name="Kong W.-S."/>
            <person name="Park H."/>
            <person name="Jeong J."/>
            <person name="Song E.-S."/>
        </authorList>
    </citation>
    <scope>NUCLEOTIDE SEQUENCE [LARGE SCALE GENOMIC DNA]</scope>
    <source>
        <strain evidence="2">51987-8</strain>
    </source>
</reference>
<feature type="domain" description="Aminoglycoside phosphotransferase" evidence="1">
    <location>
        <begin position="25"/>
        <end position="97"/>
    </location>
</feature>
<dbReference type="SUPFAM" id="SSF56112">
    <property type="entry name" value="Protein kinase-like (PK-like)"/>
    <property type="match status" value="1"/>
</dbReference>
<dbReference type="InParanoid" id="A0A369JQG4"/>
<comment type="caution">
    <text evidence="2">The sequence shown here is derived from an EMBL/GenBank/DDBJ whole genome shotgun (WGS) entry which is preliminary data.</text>
</comment>
<protein>
    <recommendedName>
        <fullName evidence="1">Aminoglycoside phosphotransferase domain-containing protein</fullName>
    </recommendedName>
</protein>
<evidence type="ECO:0000259" key="1">
    <source>
        <dbReference type="Pfam" id="PF01636"/>
    </source>
</evidence>
<dbReference type="Gene3D" id="3.90.1200.10">
    <property type="match status" value="1"/>
</dbReference>
<gene>
    <name evidence="2" type="ORF">Hypma_009278</name>
</gene>
<dbReference type="OrthoDB" id="8300194at2759"/>
<keyword evidence="3" id="KW-1185">Reference proteome</keyword>
<dbReference type="InterPro" id="IPR011009">
    <property type="entry name" value="Kinase-like_dom_sf"/>
</dbReference>
<dbReference type="InterPro" id="IPR002575">
    <property type="entry name" value="Aminoglycoside_PTrfase"/>
</dbReference>
<organism evidence="2 3">
    <name type="scientific">Hypsizygus marmoreus</name>
    <name type="common">White beech mushroom</name>
    <name type="synonym">Agaricus marmoreus</name>
    <dbReference type="NCBI Taxonomy" id="39966"/>
    <lineage>
        <taxon>Eukaryota</taxon>
        <taxon>Fungi</taxon>
        <taxon>Dikarya</taxon>
        <taxon>Basidiomycota</taxon>
        <taxon>Agaricomycotina</taxon>
        <taxon>Agaricomycetes</taxon>
        <taxon>Agaricomycetidae</taxon>
        <taxon>Agaricales</taxon>
        <taxon>Tricholomatineae</taxon>
        <taxon>Lyophyllaceae</taxon>
        <taxon>Hypsizygus</taxon>
    </lineage>
</organism>
<dbReference type="Pfam" id="PF01636">
    <property type="entry name" value="APH"/>
    <property type="match status" value="1"/>
</dbReference>